<accession>A0A0S2F6D0</accession>
<evidence type="ECO:0000313" key="3">
    <source>
        <dbReference type="Proteomes" id="UP000060787"/>
    </source>
</evidence>
<keyword evidence="1" id="KW-1133">Transmembrane helix</keyword>
<dbReference type="STRING" id="84531.LA76x_0942"/>
<dbReference type="InterPro" id="IPR052948">
    <property type="entry name" value="Low_temp-induced_all0457"/>
</dbReference>
<dbReference type="KEGG" id="lab:LA76x_0942"/>
<evidence type="ECO:0000256" key="1">
    <source>
        <dbReference type="SAM" id="Phobius"/>
    </source>
</evidence>
<organism evidence="2 3">
    <name type="scientific">Lysobacter antibioticus</name>
    <dbReference type="NCBI Taxonomy" id="84531"/>
    <lineage>
        <taxon>Bacteria</taxon>
        <taxon>Pseudomonadati</taxon>
        <taxon>Pseudomonadota</taxon>
        <taxon>Gammaproteobacteria</taxon>
        <taxon>Lysobacterales</taxon>
        <taxon>Lysobacteraceae</taxon>
        <taxon>Lysobacter</taxon>
    </lineage>
</organism>
<name>A0A0S2F6D0_LYSAN</name>
<dbReference type="AlphaFoldDB" id="A0A0S2F6D0"/>
<proteinExistence type="predicted"/>
<evidence type="ECO:0008006" key="4">
    <source>
        <dbReference type="Google" id="ProtNLM"/>
    </source>
</evidence>
<sequence>MKTRHVFSTPDLATAQAAMNAAREAGVHDDDILLIARSDIELESIPNDRKEADTDLMSAALRGAGYGGATGLLAGLLAVVISPIGLTIAGAAAATAAGAMVGCWASALMGSALPDPIRRKFDAHIQQGRILVVIDGDRDLLLQAEARVLRNAVGAELLPFDSLKAFA</sequence>
<protein>
    <recommendedName>
        <fullName evidence="4">Transmembrane protein</fullName>
    </recommendedName>
</protein>
<gene>
    <name evidence="2" type="ORF">LA76x_0942</name>
</gene>
<dbReference type="PANTHER" id="PTHR36109:SF2">
    <property type="entry name" value="MEMBRANE PROTEIN"/>
    <property type="match status" value="1"/>
</dbReference>
<reference evidence="2" key="1">
    <citation type="journal article" date="2015" name="BMC Genomics">
        <title>Comparative genomics and metabolic profiling of the genus Lysobacter.</title>
        <authorList>
            <person name="de Bruijn I."/>
            <person name="Cheng X."/>
            <person name="de Jager V."/>
            <person name="Exposito R.G."/>
            <person name="Watrous J."/>
            <person name="Patel N."/>
            <person name="Postma J."/>
            <person name="Dorrestein P.C."/>
            <person name="Kobayashi D."/>
            <person name="Raaijmakers J.M."/>
        </authorList>
    </citation>
    <scope>NUCLEOTIDE SEQUENCE [LARGE SCALE GENOMIC DNA]</scope>
    <source>
        <strain evidence="2">76</strain>
    </source>
</reference>
<feature type="transmembrane region" description="Helical" evidence="1">
    <location>
        <begin position="59"/>
        <end position="81"/>
    </location>
</feature>
<keyword evidence="1" id="KW-0812">Transmembrane</keyword>
<keyword evidence="1" id="KW-0472">Membrane</keyword>
<dbReference type="PATRIC" id="fig|84531.8.peg.968"/>
<dbReference type="EMBL" id="CP011129">
    <property type="protein sequence ID" value="ALN79103.1"/>
    <property type="molecule type" value="Genomic_DNA"/>
</dbReference>
<evidence type="ECO:0000313" key="2">
    <source>
        <dbReference type="EMBL" id="ALN79103.1"/>
    </source>
</evidence>
<feature type="transmembrane region" description="Helical" evidence="1">
    <location>
        <begin position="87"/>
        <end position="110"/>
    </location>
</feature>
<dbReference type="Proteomes" id="UP000060787">
    <property type="component" value="Chromosome"/>
</dbReference>
<dbReference type="RefSeq" id="WP_057919898.1">
    <property type="nucleotide sequence ID" value="NZ_CP011129.1"/>
</dbReference>
<keyword evidence="3" id="KW-1185">Reference proteome</keyword>
<dbReference type="PANTHER" id="PTHR36109">
    <property type="entry name" value="MEMBRANE PROTEIN-RELATED"/>
    <property type="match status" value="1"/>
</dbReference>
<dbReference type="eggNOG" id="ENOG50303WG">
    <property type="taxonomic scope" value="Bacteria"/>
</dbReference>